<dbReference type="InterPro" id="IPR009057">
    <property type="entry name" value="Homeodomain-like_sf"/>
</dbReference>
<dbReference type="InterPro" id="IPR037923">
    <property type="entry name" value="HTH-like"/>
</dbReference>
<keyword evidence="2" id="KW-0238">DNA-binding</keyword>
<evidence type="ECO:0000313" key="5">
    <source>
        <dbReference type="EMBL" id="UWP58739.1"/>
    </source>
</evidence>
<evidence type="ECO:0000259" key="4">
    <source>
        <dbReference type="PROSITE" id="PS01124"/>
    </source>
</evidence>
<dbReference type="InterPro" id="IPR020449">
    <property type="entry name" value="Tscrpt_reg_AraC-type_HTH"/>
</dbReference>
<accession>A0ABY5VDR6</accession>
<gene>
    <name evidence="5" type="ORF">NQ502_15380</name>
</gene>
<organism evidence="5 6">
    <name type="scientific">Ruminococcus gauvreauii</name>
    <dbReference type="NCBI Taxonomy" id="438033"/>
    <lineage>
        <taxon>Bacteria</taxon>
        <taxon>Bacillati</taxon>
        <taxon>Bacillota</taxon>
        <taxon>Clostridia</taxon>
        <taxon>Eubacteriales</taxon>
        <taxon>Oscillospiraceae</taxon>
        <taxon>Ruminococcus</taxon>
    </lineage>
</organism>
<evidence type="ECO:0000256" key="2">
    <source>
        <dbReference type="ARBA" id="ARBA00023125"/>
    </source>
</evidence>
<name>A0ABY5VDR6_9FIRM</name>
<dbReference type="SMART" id="SM00342">
    <property type="entry name" value="HTH_ARAC"/>
    <property type="match status" value="1"/>
</dbReference>
<dbReference type="Pfam" id="PF12833">
    <property type="entry name" value="HTH_18"/>
    <property type="match status" value="1"/>
</dbReference>
<dbReference type="PROSITE" id="PS00041">
    <property type="entry name" value="HTH_ARAC_FAMILY_1"/>
    <property type="match status" value="1"/>
</dbReference>
<dbReference type="PANTHER" id="PTHR43280:SF2">
    <property type="entry name" value="HTH-TYPE TRANSCRIPTIONAL REGULATOR EXSA"/>
    <property type="match status" value="1"/>
</dbReference>
<dbReference type="SUPFAM" id="SSF46689">
    <property type="entry name" value="Homeodomain-like"/>
    <property type="match status" value="2"/>
</dbReference>
<evidence type="ECO:0000313" key="6">
    <source>
        <dbReference type="Proteomes" id="UP001060164"/>
    </source>
</evidence>
<keyword evidence="6" id="KW-1185">Reference proteome</keyword>
<evidence type="ECO:0000256" key="1">
    <source>
        <dbReference type="ARBA" id="ARBA00023015"/>
    </source>
</evidence>
<sequence length="282" mass="32647">MLVQGKGIISGSEAFHPDISEMAEKLLYYVTDCGIYFCEYGYRIERENYGNYMLLYVTRGVLAVSAEGSTYLIQEGQAAFFNCHVHHTYYAKGFVAFSWIHFDGSNTREFYLQYRDKKKGIVFRGSSAEQIYKSMSSIISCYQNDLTIKEEENSRNIYECLCILLFSEAEDHEPEASGNVINKAKEYIRENIKEGLTLDIVANHVGLSASHFSRIFKKETSYSPYEYIILVRINKAKHLLKTTDMQIKEIAYEVGYHSESNFCNSFTQRIGISPINFRKYKW</sequence>
<dbReference type="InterPro" id="IPR003313">
    <property type="entry name" value="AraC-bd"/>
</dbReference>
<dbReference type="InterPro" id="IPR018060">
    <property type="entry name" value="HTH_AraC"/>
</dbReference>
<dbReference type="Gene3D" id="2.60.120.280">
    <property type="entry name" value="Regulatory protein AraC"/>
    <property type="match status" value="1"/>
</dbReference>
<dbReference type="Gene3D" id="1.10.10.60">
    <property type="entry name" value="Homeodomain-like"/>
    <property type="match status" value="2"/>
</dbReference>
<proteinExistence type="predicted"/>
<keyword evidence="3" id="KW-0804">Transcription</keyword>
<reference evidence="5" key="1">
    <citation type="journal article" date="2022" name="Cell">
        <title>Design, construction, and in vivo augmentation of a complex gut microbiome.</title>
        <authorList>
            <person name="Cheng A.G."/>
            <person name="Ho P.Y."/>
            <person name="Aranda-Diaz A."/>
            <person name="Jain S."/>
            <person name="Yu F.B."/>
            <person name="Meng X."/>
            <person name="Wang M."/>
            <person name="Iakiviak M."/>
            <person name="Nagashima K."/>
            <person name="Zhao A."/>
            <person name="Murugkar P."/>
            <person name="Patil A."/>
            <person name="Atabakhsh K."/>
            <person name="Weakley A."/>
            <person name="Yan J."/>
            <person name="Brumbaugh A.R."/>
            <person name="Higginbottom S."/>
            <person name="Dimas A."/>
            <person name="Shiver A.L."/>
            <person name="Deutschbauer A."/>
            <person name="Neff N."/>
            <person name="Sonnenburg J.L."/>
            <person name="Huang K.C."/>
            <person name="Fischbach M.A."/>
        </authorList>
    </citation>
    <scope>NUCLEOTIDE SEQUENCE</scope>
    <source>
        <strain evidence="5">DSM 19829</strain>
    </source>
</reference>
<dbReference type="PROSITE" id="PS01124">
    <property type="entry name" value="HTH_ARAC_FAMILY_2"/>
    <property type="match status" value="1"/>
</dbReference>
<keyword evidence="1" id="KW-0805">Transcription regulation</keyword>
<protein>
    <submittedName>
        <fullName evidence="5">AraC family transcriptional regulator</fullName>
    </submittedName>
</protein>
<feature type="domain" description="HTH araC/xylS-type" evidence="4">
    <location>
        <begin position="182"/>
        <end position="280"/>
    </location>
</feature>
<dbReference type="InterPro" id="IPR018062">
    <property type="entry name" value="HTH_AraC-typ_CS"/>
</dbReference>
<dbReference type="PANTHER" id="PTHR43280">
    <property type="entry name" value="ARAC-FAMILY TRANSCRIPTIONAL REGULATOR"/>
    <property type="match status" value="1"/>
</dbReference>
<dbReference type="SUPFAM" id="SSF51215">
    <property type="entry name" value="Regulatory protein AraC"/>
    <property type="match status" value="1"/>
</dbReference>
<dbReference type="EMBL" id="CP102290">
    <property type="protein sequence ID" value="UWP58739.1"/>
    <property type="molecule type" value="Genomic_DNA"/>
</dbReference>
<evidence type="ECO:0000256" key="3">
    <source>
        <dbReference type="ARBA" id="ARBA00023163"/>
    </source>
</evidence>
<dbReference type="Pfam" id="PF02311">
    <property type="entry name" value="AraC_binding"/>
    <property type="match status" value="1"/>
</dbReference>
<dbReference type="PRINTS" id="PR00032">
    <property type="entry name" value="HTHARAC"/>
</dbReference>
<dbReference type="Proteomes" id="UP001060164">
    <property type="component" value="Chromosome"/>
</dbReference>
<dbReference type="RefSeq" id="WP_028530140.1">
    <property type="nucleotide sequence ID" value="NZ_CABLBR010000045.1"/>
</dbReference>